<proteinExistence type="predicted"/>
<dbReference type="Pfam" id="PF05239">
    <property type="entry name" value="PRC"/>
    <property type="match status" value="2"/>
</dbReference>
<protein>
    <submittedName>
        <fullName evidence="2">Uncharacterized protein YrrD</fullName>
    </submittedName>
</protein>
<evidence type="ECO:0000313" key="2">
    <source>
        <dbReference type="EMBL" id="RAK17328.1"/>
    </source>
</evidence>
<dbReference type="InterPro" id="IPR027275">
    <property type="entry name" value="PRC-brl_dom"/>
</dbReference>
<accession>A0A327Y880</accession>
<sequence>MRTFSLIKGLPVYERETGKVLGKVSDLYFTNTGKIEGLIMECKKFFGRRRYIPMPAITAIGTDGVIIAVSSAIKHINLSGQSYSLYTHRGIAGKPVITSEGEKLGLLDDVYFHEHLGTIEGYEITEGFFADITEGKKRIQTVPITVGEEAIIVNTIV</sequence>
<dbReference type="SUPFAM" id="SSF50346">
    <property type="entry name" value="PRC-barrel domain"/>
    <property type="match status" value="2"/>
</dbReference>
<evidence type="ECO:0000313" key="3">
    <source>
        <dbReference type="Proteomes" id="UP000248555"/>
    </source>
</evidence>
<name>A0A327Y880_9BACL</name>
<reference evidence="2 3" key="1">
    <citation type="submission" date="2018-06" db="EMBL/GenBank/DDBJ databases">
        <title>Genomic Encyclopedia of Type Strains, Phase III (KMG-III): the genomes of soil and plant-associated and newly described type strains.</title>
        <authorList>
            <person name="Whitman W."/>
        </authorList>
    </citation>
    <scope>NUCLEOTIDE SEQUENCE [LARGE SCALE GENOMIC DNA]</scope>
    <source>
        <strain evidence="2 3">CGMCC 1.8979</strain>
    </source>
</reference>
<dbReference type="InterPro" id="IPR011033">
    <property type="entry name" value="PRC_barrel-like_sf"/>
</dbReference>
<keyword evidence="3" id="KW-1185">Reference proteome</keyword>
<feature type="domain" description="PRC-barrel" evidence="1">
    <location>
        <begin position="4"/>
        <end position="69"/>
    </location>
</feature>
<organism evidence="2 3">
    <name type="scientific">Paranoxybacillus vitaminiphilus</name>
    <dbReference type="NCBI Taxonomy" id="581036"/>
    <lineage>
        <taxon>Bacteria</taxon>
        <taxon>Bacillati</taxon>
        <taxon>Bacillota</taxon>
        <taxon>Bacilli</taxon>
        <taxon>Bacillales</taxon>
        <taxon>Anoxybacillaceae</taxon>
        <taxon>Paranoxybacillus</taxon>
    </lineage>
</organism>
<evidence type="ECO:0000259" key="1">
    <source>
        <dbReference type="Pfam" id="PF05239"/>
    </source>
</evidence>
<dbReference type="Proteomes" id="UP000248555">
    <property type="component" value="Unassembled WGS sequence"/>
</dbReference>
<dbReference type="RefSeq" id="WP_111645862.1">
    <property type="nucleotide sequence ID" value="NZ_QLMH01000012.1"/>
</dbReference>
<dbReference type="EMBL" id="QLMH01000012">
    <property type="protein sequence ID" value="RAK17328.1"/>
    <property type="molecule type" value="Genomic_DNA"/>
</dbReference>
<comment type="caution">
    <text evidence="2">The sequence shown here is derived from an EMBL/GenBank/DDBJ whole genome shotgun (WGS) entry which is preliminary data.</text>
</comment>
<dbReference type="OrthoDB" id="1707618at2"/>
<gene>
    <name evidence="2" type="ORF">B0I26_11249</name>
</gene>
<dbReference type="Gene3D" id="2.30.30.240">
    <property type="entry name" value="PRC-barrel domain"/>
    <property type="match status" value="2"/>
</dbReference>
<feature type="domain" description="PRC-barrel" evidence="1">
    <location>
        <begin position="91"/>
        <end position="155"/>
    </location>
</feature>
<dbReference type="AlphaFoldDB" id="A0A327Y880"/>